<protein>
    <submittedName>
        <fullName evidence="3">Tetratricopeptide repeat protein</fullName>
    </submittedName>
</protein>
<organism evidence="3 4">
    <name type="scientific">Sphingobacterium daejeonense</name>
    <dbReference type="NCBI Taxonomy" id="371142"/>
    <lineage>
        <taxon>Bacteria</taxon>
        <taxon>Pseudomonadati</taxon>
        <taxon>Bacteroidota</taxon>
        <taxon>Sphingobacteriia</taxon>
        <taxon>Sphingobacteriales</taxon>
        <taxon>Sphingobacteriaceae</taxon>
        <taxon>Sphingobacterium</taxon>
    </lineage>
</organism>
<evidence type="ECO:0000256" key="1">
    <source>
        <dbReference type="SAM" id="Phobius"/>
    </source>
</evidence>
<dbReference type="InterPro" id="IPR011990">
    <property type="entry name" value="TPR-like_helical_dom_sf"/>
</dbReference>
<comment type="caution">
    <text evidence="3">The sequence shown here is derived from an EMBL/GenBank/DDBJ whole genome shotgun (WGS) entry which is preliminary data.</text>
</comment>
<keyword evidence="2" id="KW-0732">Signal</keyword>
<keyword evidence="1" id="KW-0812">Transmembrane</keyword>
<evidence type="ECO:0000256" key="2">
    <source>
        <dbReference type="SAM" id="SignalP"/>
    </source>
</evidence>
<feature type="signal peptide" evidence="2">
    <location>
        <begin position="1"/>
        <end position="20"/>
    </location>
</feature>
<sequence>MLRFILCFCLLLSVGFQGFAQNNNADKRFNDVMLDLVASNSVEAFRVADSLMQTAKTDLDKIKANLVISFVHQSVGTYSLAVNYAQRADKLSNLLGLLDYETSCAILLASIYREIGVYEESSNYINRAKSNIKGINDSSAYYLLEIQIIQEEAKLLISSKRYSDAIDLINAAILKKGYIDVNHKASILLRSKKHLILADCYNQLGNPSESIPYLKRVLDDVLGMETLLRPYAYQMLTEAYFNLGQLDSAKIFFDLGMPYIESSNNMELKSRFYFQSAKYYGKIGDHKLSLTYFDQYSKLIEQKHNTAQIIGNSLLKSNYDEIVLLRRNNLILIWALIIGISLFILYYFIRIHPKNEISESIAQYPQVNESESPSSNYKSLEKDATIVNLDSQISLETETRLVKKLNDLEDEKFFLDKSITLGTLTNKINSNQKYVSYYSEV</sequence>
<dbReference type="Proteomes" id="UP001597205">
    <property type="component" value="Unassembled WGS sequence"/>
</dbReference>
<dbReference type="RefSeq" id="WP_380898685.1">
    <property type="nucleotide sequence ID" value="NZ_JBHTKY010000040.1"/>
</dbReference>
<proteinExistence type="predicted"/>
<keyword evidence="4" id="KW-1185">Reference proteome</keyword>
<dbReference type="Gene3D" id="1.25.40.10">
    <property type="entry name" value="Tetratricopeptide repeat domain"/>
    <property type="match status" value="2"/>
</dbReference>
<dbReference type="EMBL" id="JBHTKY010000040">
    <property type="protein sequence ID" value="MFD1167390.1"/>
    <property type="molecule type" value="Genomic_DNA"/>
</dbReference>
<reference evidence="4" key="1">
    <citation type="journal article" date="2019" name="Int. J. Syst. Evol. Microbiol.">
        <title>The Global Catalogue of Microorganisms (GCM) 10K type strain sequencing project: providing services to taxonomists for standard genome sequencing and annotation.</title>
        <authorList>
            <consortium name="The Broad Institute Genomics Platform"/>
            <consortium name="The Broad Institute Genome Sequencing Center for Infectious Disease"/>
            <person name="Wu L."/>
            <person name="Ma J."/>
        </authorList>
    </citation>
    <scope>NUCLEOTIDE SEQUENCE [LARGE SCALE GENOMIC DNA]</scope>
    <source>
        <strain evidence="4">CCUG 52468</strain>
    </source>
</reference>
<dbReference type="SUPFAM" id="SSF48452">
    <property type="entry name" value="TPR-like"/>
    <property type="match status" value="2"/>
</dbReference>
<feature type="transmembrane region" description="Helical" evidence="1">
    <location>
        <begin position="331"/>
        <end position="349"/>
    </location>
</feature>
<evidence type="ECO:0000313" key="3">
    <source>
        <dbReference type="EMBL" id="MFD1167390.1"/>
    </source>
</evidence>
<keyword evidence="1" id="KW-0472">Membrane</keyword>
<keyword evidence="1" id="KW-1133">Transmembrane helix</keyword>
<evidence type="ECO:0000313" key="4">
    <source>
        <dbReference type="Proteomes" id="UP001597205"/>
    </source>
</evidence>
<accession>A0ABW3RQ86</accession>
<feature type="chain" id="PRO_5047541257" evidence="2">
    <location>
        <begin position="21"/>
        <end position="441"/>
    </location>
</feature>
<name>A0ABW3RQ86_9SPHI</name>
<gene>
    <name evidence="3" type="ORF">ACFQ2C_17460</name>
</gene>